<evidence type="ECO:0000313" key="12">
    <source>
        <dbReference type="EMBL" id="ARM08092.1"/>
    </source>
</evidence>
<dbReference type="EMBL" id="KY290173">
    <property type="protein sequence ID" value="ARM59762.1"/>
    <property type="molecule type" value="Genomic_DNA"/>
</dbReference>
<evidence type="ECO:0000313" key="3">
    <source>
        <dbReference type="EMBL" id="ARK02054.1"/>
    </source>
</evidence>
<dbReference type="EMBL" id="KY315541">
    <property type="protein sequence ID" value="ARM08092.1"/>
    <property type="molecule type" value="Genomic_DNA"/>
</dbReference>
<dbReference type="EMBL" id="KY315556">
    <property type="protein sequence ID" value="ARM09904.1"/>
    <property type="molecule type" value="Genomic_DNA"/>
</dbReference>
<evidence type="ECO:0000313" key="18">
    <source>
        <dbReference type="EMBL" id="ARM59762.1"/>
    </source>
</evidence>
<evidence type="ECO:0000313" key="4">
    <source>
        <dbReference type="EMBL" id="ARK02167.1"/>
    </source>
</evidence>
<evidence type="ECO:0000313" key="14">
    <source>
        <dbReference type="EMBL" id="ARM08946.1"/>
    </source>
</evidence>
<proteinExistence type="predicted"/>
<evidence type="ECO:0000313" key="8">
    <source>
        <dbReference type="EMBL" id="ARK03005.1"/>
    </source>
</evidence>
<evidence type="ECO:0000313" key="5">
    <source>
        <dbReference type="EMBL" id="ARK02278.1"/>
    </source>
</evidence>
<evidence type="ECO:0000313" key="6">
    <source>
        <dbReference type="EMBL" id="ARK02633.1"/>
    </source>
</evidence>
<dbReference type="EMBL" id="KY315550">
    <property type="protein sequence ID" value="ARM09193.1"/>
    <property type="molecule type" value="Genomic_DNA"/>
</dbReference>
<name>A0A1W6DGU6_9BETA</name>
<protein>
    <submittedName>
        <fullName evidence="21">U9</fullName>
    </submittedName>
</protein>
<evidence type="ECO:0000313" key="17">
    <source>
        <dbReference type="EMBL" id="ARM59641.1"/>
    </source>
</evidence>
<evidence type="ECO:0000313" key="1">
    <source>
        <dbReference type="EMBL" id="ARK01433.1"/>
    </source>
</evidence>
<dbReference type="EMBL" id="KY290181">
    <property type="protein sequence ID" value="ARM60732.1"/>
    <property type="molecule type" value="Genomic_DNA"/>
</dbReference>
<reference evidence="4" key="1">
    <citation type="journal article" date="2018" name="BMC Genomics">
        <title>Comparative genomic, transcriptomic, and proteomic reannotation of human herpesvirus 6.</title>
        <authorList>
            <person name="Greninger A.L."/>
            <person name="Knudsen G.M."/>
            <person name="Roychoudhury P."/>
            <person name="Hanson D.J."/>
            <person name="Sedlak R.H."/>
            <person name="Xie H."/>
            <person name="Guan J."/>
            <person name="Nguyen T."/>
            <person name="Peddu V."/>
            <person name="Boeckh M."/>
            <person name="Huang M.L."/>
            <person name="Cook L."/>
            <person name="Depledge D.P."/>
            <person name="Zerr D.M."/>
            <person name="Koelle D.M."/>
            <person name="Gantt S."/>
            <person name="Yoshikawa T."/>
            <person name="Caserta M."/>
            <person name="Hill J.A."/>
            <person name="Jerome K.R."/>
        </authorList>
    </citation>
    <scope>NUCLEOTIDE SEQUENCE</scope>
    <source>
        <strain evidence="21">HP104C1</strain>
        <strain evidence="11">HP12G6</strain>
        <strain evidence="1">HP17H8</strain>
        <strain evidence="2">HP19G7</strain>
        <strain evidence="3">HP26A11</strain>
        <strain evidence="4">HP30A9</strain>
        <strain evidence="5">HP30E3</strain>
        <strain evidence="6">HP34B2</strain>
        <strain evidence="7">HP34D9</strain>
        <strain evidence="8">HP36G11</strain>
        <strain evidence="9">HP38H8</strain>
        <strain evidence="17">HP49H10</strain>
        <strain evidence="18">HP51D11</strain>
        <strain evidence="19">HP67A4</strain>
        <strain evidence="20">HP69A10</strain>
        <strain evidence="10">HP6G12</strain>
        <strain evidence="12">HP79D8</strain>
        <strain evidence="13">HP81D12</strain>
        <strain evidence="14">HP93H4</strain>
        <strain evidence="15">HP95C5</strain>
        <strain evidence="16">JHPT-D6</strain>
    </source>
</reference>
<evidence type="ECO:0000313" key="10">
    <source>
        <dbReference type="EMBL" id="ARM06353.1"/>
    </source>
</evidence>
<dbReference type="EMBL" id="KY274524">
    <property type="protein sequence ID" value="ARK03127.1"/>
    <property type="molecule type" value="Genomic_DNA"/>
</dbReference>
<evidence type="ECO:0000313" key="2">
    <source>
        <dbReference type="EMBL" id="ARK01557.1"/>
    </source>
</evidence>
<dbReference type="EMBL" id="KY290180">
    <property type="protein sequence ID" value="ARM60609.1"/>
    <property type="molecule type" value="Genomic_DNA"/>
</dbReference>
<dbReference type="EMBL" id="KY274517">
    <property type="protein sequence ID" value="ARK02278.1"/>
    <property type="molecule type" value="Genomic_DNA"/>
</dbReference>
<evidence type="ECO:0000313" key="16">
    <source>
        <dbReference type="EMBL" id="ARM09904.1"/>
    </source>
</evidence>
<dbReference type="EMBL" id="KY274510">
    <property type="protein sequence ID" value="ARK01433.1"/>
    <property type="molecule type" value="Genomic_DNA"/>
</dbReference>
<dbReference type="EMBL" id="KY290172">
    <property type="protein sequence ID" value="ARM59641.1"/>
    <property type="molecule type" value="Genomic_DNA"/>
</dbReference>
<evidence type="ECO:0000313" key="20">
    <source>
        <dbReference type="EMBL" id="ARM60732.1"/>
    </source>
</evidence>
<evidence type="ECO:0000313" key="15">
    <source>
        <dbReference type="EMBL" id="ARM09193.1"/>
    </source>
</evidence>
<dbReference type="EMBL" id="KY290186">
    <property type="protein sequence ID" value="ARM61318.1"/>
    <property type="molecule type" value="Genomic_DNA"/>
</dbReference>
<dbReference type="EMBL" id="KY274523">
    <property type="protein sequence ID" value="ARK03005.1"/>
    <property type="molecule type" value="Genomic_DNA"/>
</dbReference>
<dbReference type="EMBL" id="KY315529">
    <property type="protein sequence ID" value="ARM06742.1"/>
    <property type="molecule type" value="Genomic_DNA"/>
</dbReference>
<organism evidence="4">
    <name type="scientific">Human betaherpesvirus 6</name>
    <dbReference type="NCBI Taxonomy" id="10368"/>
    <lineage>
        <taxon>Viruses</taxon>
        <taxon>Duplodnaviria</taxon>
        <taxon>Heunggongvirae</taxon>
        <taxon>Peploviricota</taxon>
        <taxon>Herviviricetes</taxon>
        <taxon>Herpesvirales</taxon>
        <taxon>Orthoherpesviridae</taxon>
        <taxon>Betaherpesvirinae</taxon>
        <taxon>Roseolovirus</taxon>
    </lineage>
</organism>
<dbReference type="EMBL" id="KY274516">
    <property type="protein sequence ID" value="ARK02167.1"/>
    <property type="molecule type" value="Genomic_DNA"/>
</dbReference>
<evidence type="ECO:0000313" key="7">
    <source>
        <dbReference type="EMBL" id="ARK02882.1"/>
    </source>
</evidence>
<evidence type="ECO:0000313" key="19">
    <source>
        <dbReference type="EMBL" id="ARM60609.1"/>
    </source>
</evidence>
<dbReference type="EMBL" id="KY315543">
    <property type="protein sequence ID" value="ARM08338.1"/>
    <property type="molecule type" value="Genomic_DNA"/>
</dbReference>
<evidence type="ECO:0000313" key="11">
    <source>
        <dbReference type="EMBL" id="ARM06742.1"/>
    </source>
</evidence>
<dbReference type="EMBL" id="KY274511">
    <property type="protein sequence ID" value="ARK01557.1"/>
    <property type="molecule type" value="Genomic_DNA"/>
</dbReference>
<evidence type="ECO:0000313" key="13">
    <source>
        <dbReference type="EMBL" id="ARM08338.1"/>
    </source>
</evidence>
<dbReference type="EMBL" id="KY274522">
    <property type="protein sequence ID" value="ARK02882.1"/>
    <property type="molecule type" value="Genomic_DNA"/>
</dbReference>
<dbReference type="EMBL" id="KY274515">
    <property type="protein sequence ID" value="ARK02054.1"/>
    <property type="molecule type" value="Genomic_DNA"/>
</dbReference>
<dbReference type="EMBL" id="KY315548">
    <property type="protein sequence ID" value="ARM08946.1"/>
    <property type="molecule type" value="Genomic_DNA"/>
</dbReference>
<dbReference type="EMBL" id="KY274520">
    <property type="protein sequence ID" value="ARK02633.1"/>
    <property type="molecule type" value="Genomic_DNA"/>
</dbReference>
<evidence type="ECO:0000313" key="9">
    <source>
        <dbReference type="EMBL" id="ARK03127.1"/>
    </source>
</evidence>
<dbReference type="EMBL" id="KY315526">
    <property type="protein sequence ID" value="ARM06353.1"/>
    <property type="molecule type" value="Genomic_DNA"/>
</dbReference>
<sequence>MAVRKLWKTVVQLFSKSKSEECNTEAETMEVSCLKYGVQGLNADCSYVKSQCIKLSECECLYTFASDVCKEDFHNSEEMKVFVVQHSQEIVGGTDFSVHAEESV</sequence>
<evidence type="ECO:0000313" key="21">
    <source>
        <dbReference type="EMBL" id="ARM61318.1"/>
    </source>
</evidence>
<accession>A0A1W6DGU6</accession>